<organism evidence="1 2">
    <name type="scientific">Ancylostoma ceylanicum</name>
    <dbReference type="NCBI Taxonomy" id="53326"/>
    <lineage>
        <taxon>Eukaryota</taxon>
        <taxon>Metazoa</taxon>
        <taxon>Ecdysozoa</taxon>
        <taxon>Nematoda</taxon>
        <taxon>Chromadorea</taxon>
        <taxon>Rhabditida</taxon>
        <taxon>Rhabditina</taxon>
        <taxon>Rhabditomorpha</taxon>
        <taxon>Strongyloidea</taxon>
        <taxon>Ancylostomatidae</taxon>
        <taxon>Ancylostomatinae</taxon>
        <taxon>Ancylostoma</taxon>
    </lineage>
</organism>
<keyword evidence="2" id="KW-1185">Reference proteome</keyword>
<dbReference type="EMBL" id="JARK01001477">
    <property type="protein sequence ID" value="EYB97400.1"/>
    <property type="molecule type" value="Genomic_DNA"/>
</dbReference>
<dbReference type="AlphaFoldDB" id="A0A016T3U8"/>
<name>A0A016T3U8_9BILA</name>
<accession>A0A016T3U8</accession>
<reference evidence="2" key="1">
    <citation type="journal article" date="2015" name="Nat. Genet.">
        <title>The genome and transcriptome of the zoonotic hookworm Ancylostoma ceylanicum identify infection-specific gene families.</title>
        <authorList>
            <person name="Schwarz E.M."/>
            <person name="Hu Y."/>
            <person name="Antoshechkin I."/>
            <person name="Miller M.M."/>
            <person name="Sternberg P.W."/>
            <person name="Aroian R.V."/>
        </authorList>
    </citation>
    <scope>NUCLEOTIDE SEQUENCE</scope>
    <source>
        <strain evidence="2">HY135</strain>
    </source>
</reference>
<proteinExistence type="predicted"/>
<evidence type="ECO:0000313" key="2">
    <source>
        <dbReference type="Proteomes" id="UP000024635"/>
    </source>
</evidence>
<dbReference type="Proteomes" id="UP000024635">
    <property type="component" value="Unassembled WGS sequence"/>
</dbReference>
<gene>
    <name evidence="1" type="primary">Acey_s0141.g2251</name>
    <name evidence="1" type="ORF">Y032_0141g2251</name>
</gene>
<evidence type="ECO:0000313" key="1">
    <source>
        <dbReference type="EMBL" id="EYB97400.1"/>
    </source>
</evidence>
<protein>
    <submittedName>
        <fullName evidence="1">Uncharacterized protein</fullName>
    </submittedName>
</protein>
<comment type="caution">
    <text evidence="1">The sequence shown here is derived from an EMBL/GenBank/DDBJ whole genome shotgun (WGS) entry which is preliminary data.</text>
</comment>
<sequence>MLLVITYLHSEGFGIAAIHVRFRWSGPVGTRRTTKSTDLLSHKFAHKLAIKCWLVNASRYSSPAIRRLRKSSSI</sequence>